<evidence type="ECO:0000313" key="1">
    <source>
        <dbReference type="EMBL" id="SVA29258.1"/>
    </source>
</evidence>
<dbReference type="EMBL" id="UINC01006724">
    <property type="protein sequence ID" value="SVA29258.1"/>
    <property type="molecule type" value="Genomic_DNA"/>
</dbReference>
<dbReference type="AlphaFoldDB" id="A0A381UNQ3"/>
<proteinExistence type="predicted"/>
<sequence>MDIIRLIIGQLNSEEGESVPKRKALVNQGLLNLPFRKSTFGVCDAVAGWHADCSAMLLSWQAA</sequence>
<organism evidence="1">
    <name type="scientific">marine metagenome</name>
    <dbReference type="NCBI Taxonomy" id="408172"/>
    <lineage>
        <taxon>unclassified sequences</taxon>
        <taxon>metagenomes</taxon>
        <taxon>ecological metagenomes</taxon>
    </lineage>
</organism>
<protein>
    <submittedName>
        <fullName evidence="1">Uncharacterized protein</fullName>
    </submittedName>
</protein>
<accession>A0A381UNQ3</accession>
<name>A0A381UNQ3_9ZZZZ</name>
<reference evidence="1" key="1">
    <citation type="submission" date="2018-05" db="EMBL/GenBank/DDBJ databases">
        <authorList>
            <person name="Lanie J.A."/>
            <person name="Ng W.-L."/>
            <person name="Kazmierczak K.M."/>
            <person name="Andrzejewski T.M."/>
            <person name="Davidsen T.M."/>
            <person name="Wayne K.J."/>
            <person name="Tettelin H."/>
            <person name="Glass J.I."/>
            <person name="Rusch D."/>
            <person name="Podicherti R."/>
            <person name="Tsui H.-C.T."/>
            <person name="Winkler M.E."/>
        </authorList>
    </citation>
    <scope>NUCLEOTIDE SEQUENCE</scope>
</reference>
<gene>
    <name evidence="1" type="ORF">METZ01_LOCUS82112</name>
</gene>